<dbReference type="OrthoDB" id="10440779at2759"/>
<sequence length="91" mass="9914">MAKSSLKFSLPEPAKIEFSTPTASVFEYDTPKTIINNYIIYDTTKISSDGKDLPKNESSGTNPTTINKLMGTVGLKNPPAYSINLKKLASE</sequence>
<reference evidence="1 2" key="1">
    <citation type="submission" date="2017-01" db="EMBL/GenBank/DDBJ databases">
        <authorList>
            <person name="Mah S.A."/>
            <person name="Swanson W.J."/>
            <person name="Moy G.W."/>
            <person name="Vacquier V.D."/>
        </authorList>
    </citation>
    <scope>NUCLEOTIDE SEQUENCE [LARGE SCALE GENOMIC DNA]</scope>
    <source>
        <strain evidence="1 2">GSMNP</strain>
    </source>
</reference>
<gene>
    <name evidence="1" type="ORF">AYI70_g8884</name>
</gene>
<evidence type="ECO:0000313" key="2">
    <source>
        <dbReference type="Proteomes" id="UP000187283"/>
    </source>
</evidence>
<dbReference type="Proteomes" id="UP000187283">
    <property type="component" value="Unassembled WGS sequence"/>
</dbReference>
<dbReference type="EMBL" id="LSSN01003782">
    <property type="protein sequence ID" value="OMJ12818.1"/>
    <property type="molecule type" value="Genomic_DNA"/>
</dbReference>
<comment type="caution">
    <text evidence="1">The sequence shown here is derived from an EMBL/GenBank/DDBJ whole genome shotgun (WGS) entry which is preliminary data.</text>
</comment>
<protein>
    <submittedName>
        <fullName evidence="1">Uncharacterized protein</fullName>
    </submittedName>
</protein>
<dbReference type="AlphaFoldDB" id="A0A1R1XDX7"/>
<evidence type="ECO:0000313" key="1">
    <source>
        <dbReference type="EMBL" id="OMJ12818.1"/>
    </source>
</evidence>
<organism evidence="1 2">
    <name type="scientific">Smittium culicis</name>
    <dbReference type="NCBI Taxonomy" id="133412"/>
    <lineage>
        <taxon>Eukaryota</taxon>
        <taxon>Fungi</taxon>
        <taxon>Fungi incertae sedis</taxon>
        <taxon>Zoopagomycota</taxon>
        <taxon>Kickxellomycotina</taxon>
        <taxon>Harpellomycetes</taxon>
        <taxon>Harpellales</taxon>
        <taxon>Legeriomycetaceae</taxon>
        <taxon>Smittium</taxon>
    </lineage>
</organism>
<accession>A0A1R1XDX7</accession>
<proteinExistence type="predicted"/>
<keyword evidence="2" id="KW-1185">Reference proteome</keyword>
<name>A0A1R1XDX7_9FUNG</name>